<dbReference type="InterPro" id="IPR036661">
    <property type="entry name" value="Luciferase-like_sf"/>
</dbReference>
<keyword evidence="3" id="KW-0560">Oxidoreductase</keyword>
<protein>
    <submittedName>
        <fullName evidence="6">LLM class flavin-dependent oxidoreductase</fullName>
    </submittedName>
</protein>
<dbReference type="SUPFAM" id="SSF51679">
    <property type="entry name" value="Bacterial luciferase-like"/>
    <property type="match status" value="1"/>
</dbReference>
<dbReference type="EMBL" id="JAAXPJ010000001">
    <property type="protein sequence ID" value="NKZ09848.1"/>
    <property type="molecule type" value="Genomic_DNA"/>
</dbReference>
<evidence type="ECO:0000256" key="2">
    <source>
        <dbReference type="ARBA" id="ARBA00022643"/>
    </source>
</evidence>
<organism evidence="6 7">
    <name type="scientific">Mycolicibacterium septicum DSM 44393</name>
    <dbReference type="NCBI Taxonomy" id="1341646"/>
    <lineage>
        <taxon>Bacteria</taxon>
        <taxon>Bacillati</taxon>
        <taxon>Actinomycetota</taxon>
        <taxon>Actinomycetes</taxon>
        <taxon>Mycobacteriales</taxon>
        <taxon>Mycobacteriaceae</taxon>
        <taxon>Mycolicibacterium</taxon>
    </lineage>
</organism>
<evidence type="ECO:0000313" key="6">
    <source>
        <dbReference type="EMBL" id="NKZ09848.1"/>
    </source>
</evidence>
<reference evidence="6 7" key="1">
    <citation type="submission" date="2020-04" db="EMBL/GenBank/DDBJ databases">
        <title>MicrobeNet Type strains.</title>
        <authorList>
            <person name="Nicholson A.C."/>
        </authorList>
    </citation>
    <scope>NUCLEOTIDE SEQUENCE [LARGE SCALE GENOMIC DNA]</scope>
    <source>
        <strain evidence="6 7">ATCC 700731</strain>
    </source>
</reference>
<dbReference type="RefSeq" id="WP_044518384.1">
    <property type="nucleotide sequence ID" value="NZ_HG322951.1"/>
</dbReference>
<evidence type="ECO:0000313" key="7">
    <source>
        <dbReference type="Proteomes" id="UP000518188"/>
    </source>
</evidence>
<evidence type="ECO:0000256" key="4">
    <source>
        <dbReference type="ARBA" id="ARBA00023033"/>
    </source>
</evidence>
<dbReference type="InterPro" id="IPR011251">
    <property type="entry name" value="Luciferase-like_dom"/>
</dbReference>
<proteinExistence type="predicted"/>
<dbReference type="Proteomes" id="UP000518188">
    <property type="component" value="Unassembled WGS sequence"/>
</dbReference>
<dbReference type="Pfam" id="PF00296">
    <property type="entry name" value="Bac_luciferase"/>
    <property type="match status" value="1"/>
</dbReference>
<name>A0A7X6RU35_9MYCO</name>
<comment type="caution">
    <text evidence="6">The sequence shown here is derived from an EMBL/GenBank/DDBJ whole genome shotgun (WGS) entry which is preliminary data.</text>
</comment>
<dbReference type="Gene3D" id="3.20.20.30">
    <property type="entry name" value="Luciferase-like domain"/>
    <property type="match status" value="1"/>
</dbReference>
<evidence type="ECO:0000256" key="3">
    <source>
        <dbReference type="ARBA" id="ARBA00023002"/>
    </source>
</evidence>
<dbReference type="GO" id="GO:0008726">
    <property type="term" value="F:alkanesulfonate monooxygenase activity"/>
    <property type="evidence" value="ECO:0007669"/>
    <property type="project" value="TreeGrafter"/>
</dbReference>
<accession>A0A7X6RU35</accession>
<keyword evidence="4" id="KW-0503">Monooxygenase</keyword>
<dbReference type="GO" id="GO:0046306">
    <property type="term" value="P:alkanesulfonate catabolic process"/>
    <property type="evidence" value="ECO:0007669"/>
    <property type="project" value="TreeGrafter"/>
</dbReference>
<dbReference type="PANTHER" id="PTHR42847">
    <property type="entry name" value="ALKANESULFONATE MONOOXYGENASE"/>
    <property type="match status" value="1"/>
</dbReference>
<keyword evidence="1" id="KW-0285">Flavoprotein</keyword>
<dbReference type="AlphaFoldDB" id="A0A7X6RU35"/>
<feature type="domain" description="Luciferase-like" evidence="5">
    <location>
        <begin position="5"/>
        <end position="249"/>
    </location>
</feature>
<evidence type="ECO:0000256" key="1">
    <source>
        <dbReference type="ARBA" id="ARBA00022630"/>
    </source>
</evidence>
<keyword evidence="2" id="KW-0288">FMN</keyword>
<evidence type="ECO:0000259" key="5">
    <source>
        <dbReference type="Pfam" id="PF00296"/>
    </source>
</evidence>
<gene>
    <name evidence="6" type="ORF">HGA11_02570</name>
</gene>
<dbReference type="InterPro" id="IPR050172">
    <property type="entry name" value="SsuD_RutA_monooxygenase"/>
</dbReference>
<sequence length="311" mass="33687">MSLSIGIMLPSRETAMTGRHDAHGLIEFARIAEESGFDSVWTGDSVLARTRVDPLTLLAAVSARTSRVTLGTAALIGPLRPPLLTSVQAATVDQLSGGRLILGLGSGSPLPESRREFDALAMPFSDRARRLDEAAELWRQAWASESRFSGRYWQIDGLDSVLPPARPGGPPLWLAGGDSDRVIARVAEGYDGWLPYLPDAGAYARAWARIGELTPRPITPALYATVCIDDDRRRAHDTLDSYTRTYYRQPLDVLSSFQAFCGGSAQECAAWLAGYVDAGARHLVLRIGSLDPHPHMLAGRLLPLLRQAGSS</sequence>
<dbReference type="PANTHER" id="PTHR42847:SF4">
    <property type="entry name" value="ALKANESULFONATE MONOOXYGENASE-RELATED"/>
    <property type="match status" value="1"/>
</dbReference>